<dbReference type="AlphaFoldDB" id="A0A2S0MYN1"/>
<dbReference type="GO" id="GO:0018580">
    <property type="term" value="F:nitronate monooxygenase activity"/>
    <property type="evidence" value="ECO:0007669"/>
    <property type="project" value="InterPro"/>
</dbReference>
<name>A0A2S0MYN1_9BURK</name>
<dbReference type="Proteomes" id="UP000239326">
    <property type="component" value="Chromosome"/>
</dbReference>
<keyword evidence="1" id="KW-0285">Flavoprotein</keyword>
<dbReference type="KEGG" id="simp:C6571_06660"/>
<reference evidence="4 5" key="1">
    <citation type="submission" date="2018-03" db="EMBL/GenBank/DDBJ databases">
        <title>Genome sequencing of Simplicispira sp.</title>
        <authorList>
            <person name="Kim S.-J."/>
            <person name="Heo J."/>
            <person name="Kwon S.-W."/>
        </authorList>
    </citation>
    <scope>NUCLEOTIDE SEQUENCE [LARGE SCALE GENOMIC DNA]</scope>
    <source>
        <strain evidence="4 5">SC1-8</strain>
    </source>
</reference>
<sequence>MKTRITELLGIRYPVIQGGLQGLGRAELAAAVSAAGGLGLVTAGCFETPAELEAEIVRARRLTDRPVGVNISIGSRRSMSEFVDCICELGVKIVFTSGHNPEAFVERIKRHGMKWVHVAPAVHFALKAQQLGADGVVLVGFEAGGHPGMDDVALSVLVRKASVELEIPVIAAGGISDGRSMVAALAWGAEGVQIGTRFVLTRESVLHPDMKQALLQASQHDTVMIERTLRRARRVLRTPQAEAVLALEREGAGFDQLRHIIGGEAYLETILEGRMDRGVLSTGQAIGLLDDVPTAGDVVRRIVDESAWVLERLNRIASA</sequence>
<dbReference type="PANTHER" id="PTHR32332">
    <property type="entry name" value="2-NITROPROPANE DIOXYGENASE"/>
    <property type="match status" value="1"/>
</dbReference>
<organism evidence="4 5">
    <name type="scientific">Simplicispira suum</name>
    <dbReference type="NCBI Taxonomy" id="2109915"/>
    <lineage>
        <taxon>Bacteria</taxon>
        <taxon>Pseudomonadati</taxon>
        <taxon>Pseudomonadota</taxon>
        <taxon>Betaproteobacteria</taxon>
        <taxon>Burkholderiales</taxon>
        <taxon>Comamonadaceae</taxon>
        <taxon>Simplicispira</taxon>
    </lineage>
</organism>
<accession>A0A2S0MYN1</accession>
<dbReference type="EMBL" id="CP027669">
    <property type="protein sequence ID" value="AVO41008.1"/>
    <property type="molecule type" value="Genomic_DNA"/>
</dbReference>
<evidence type="ECO:0000256" key="1">
    <source>
        <dbReference type="ARBA" id="ARBA00022630"/>
    </source>
</evidence>
<dbReference type="OrthoDB" id="9778912at2"/>
<protein>
    <submittedName>
        <fullName evidence="4">Nitronate monooxygenase</fullName>
    </submittedName>
</protein>
<evidence type="ECO:0000313" key="4">
    <source>
        <dbReference type="EMBL" id="AVO41008.1"/>
    </source>
</evidence>
<dbReference type="Pfam" id="PF03060">
    <property type="entry name" value="NMO"/>
    <property type="match status" value="2"/>
</dbReference>
<dbReference type="Gene3D" id="3.20.20.70">
    <property type="entry name" value="Aldolase class I"/>
    <property type="match status" value="1"/>
</dbReference>
<proteinExistence type="predicted"/>
<dbReference type="RefSeq" id="WP_106445994.1">
    <property type="nucleotide sequence ID" value="NZ_CP027669.1"/>
</dbReference>
<keyword evidence="3" id="KW-0560">Oxidoreductase</keyword>
<keyword evidence="5" id="KW-1185">Reference proteome</keyword>
<evidence type="ECO:0000313" key="5">
    <source>
        <dbReference type="Proteomes" id="UP000239326"/>
    </source>
</evidence>
<evidence type="ECO:0000256" key="3">
    <source>
        <dbReference type="ARBA" id="ARBA00023002"/>
    </source>
</evidence>
<dbReference type="InterPro" id="IPR004136">
    <property type="entry name" value="NMO"/>
</dbReference>
<evidence type="ECO:0000256" key="2">
    <source>
        <dbReference type="ARBA" id="ARBA00022643"/>
    </source>
</evidence>
<gene>
    <name evidence="4" type="ORF">C6571_06660</name>
</gene>
<keyword evidence="4" id="KW-0503">Monooxygenase</keyword>
<keyword evidence="2" id="KW-0288">FMN</keyword>
<dbReference type="CDD" id="cd04730">
    <property type="entry name" value="NPD_like"/>
    <property type="match status" value="1"/>
</dbReference>
<dbReference type="InterPro" id="IPR013785">
    <property type="entry name" value="Aldolase_TIM"/>
</dbReference>
<dbReference type="SUPFAM" id="SSF51412">
    <property type="entry name" value="Inosine monophosphate dehydrogenase (IMPDH)"/>
    <property type="match status" value="1"/>
</dbReference>
<dbReference type="PANTHER" id="PTHR32332:SF20">
    <property type="entry name" value="2-NITROPROPANE DIOXYGENASE-LIKE PROTEIN"/>
    <property type="match status" value="1"/>
</dbReference>